<accession>A0A444Z260</accession>
<evidence type="ECO:0000313" key="1">
    <source>
        <dbReference type="EMBL" id="RYR08256.1"/>
    </source>
</evidence>
<comment type="caution">
    <text evidence="1">The sequence shown here is derived from an EMBL/GenBank/DDBJ whole genome shotgun (WGS) entry which is preliminary data.</text>
</comment>
<name>A0A444Z260_ARAHY</name>
<dbReference type="EMBL" id="SDMP01000015">
    <property type="protein sequence ID" value="RYR08256.1"/>
    <property type="molecule type" value="Genomic_DNA"/>
</dbReference>
<protein>
    <submittedName>
        <fullName evidence="1">Uncharacterized protein</fullName>
    </submittedName>
</protein>
<dbReference type="AlphaFoldDB" id="A0A444Z260"/>
<proteinExistence type="predicted"/>
<organism evidence="1 2">
    <name type="scientific">Arachis hypogaea</name>
    <name type="common">Peanut</name>
    <dbReference type="NCBI Taxonomy" id="3818"/>
    <lineage>
        <taxon>Eukaryota</taxon>
        <taxon>Viridiplantae</taxon>
        <taxon>Streptophyta</taxon>
        <taxon>Embryophyta</taxon>
        <taxon>Tracheophyta</taxon>
        <taxon>Spermatophyta</taxon>
        <taxon>Magnoliopsida</taxon>
        <taxon>eudicotyledons</taxon>
        <taxon>Gunneridae</taxon>
        <taxon>Pentapetalae</taxon>
        <taxon>rosids</taxon>
        <taxon>fabids</taxon>
        <taxon>Fabales</taxon>
        <taxon>Fabaceae</taxon>
        <taxon>Papilionoideae</taxon>
        <taxon>50 kb inversion clade</taxon>
        <taxon>dalbergioids sensu lato</taxon>
        <taxon>Dalbergieae</taxon>
        <taxon>Pterocarpus clade</taxon>
        <taxon>Arachis</taxon>
    </lineage>
</organism>
<gene>
    <name evidence="1" type="ORF">Ahy_B05g075842</name>
</gene>
<sequence>MIFILDHEVVSAMCMLLNDRKYHRFEEEIYCVPILSQIFYSLKFSVGIHYKDYIDPNTKKAYRITQYKDYLPFLDKTKLASHPFISYHF</sequence>
<keyword evidence="2" id="KW-1185">Reference proteome</keyword>
<reference evidence="1 2" key="1">
    <citation type="submission" date="2019-01" db="EMBL/GenBank/DDBJ databases">
        <title>Sequencing of cultivated peanut Arachis hypogaea provides insights into genome evolution and oil improvement.</title>
        <authorList>
            <person name="Chen X."/>
        </authorList>
    </citation>
    <scope>NUCLEOTIDE SEQUENCE [LARGE SCALE GENOMIC DNA]</scope>
    <source>
        <strain evidence="2">cv. Fuhuasheng</strain>
        <tissue evidence="1">Leaves</tissue>
    </source>
</reference>
<evidence type="ECO:0000313" key="2">
    <source>
        <dbReference type="Proteomes" id="UP000289738"/>
    </source>
</evidence>
<dbReference type="Proteomes" id="UP000289738">
    <property type="component" value="Chromosome B05"/>
</dbReference>